<keyword evidence="3" id="KW-0808">Transferase</keyword>
<name>A0A8S1X198_9CILI</name>
<evidence type="ECO:0000256" key="4">
    <source>
        <dbReference type="ARBA" id="ARBA00022737"/>
    </source>
</evidence>
<dbReference type="GO" id="GO:0000209">
    <property type="term" value="P:protein polyubiquitination"/>
    <property type="evidence" value="ECO:0007669"/>
    <property type="project" value="TreeGrafter"/>
</dbReference>
<evidence type="ECO:0000256" key="1">
    <source>
        <dbReference type="ARBA" id="ARBA00000900"/>
    </source>
</evidence>
<dbReference type="OrthoDB" id="311243at2759"/>
<dbReference type="GO" id="GO:0045862">
    <property type="term" value="P:positive regulation of proteolysis"/>
    <property type="evidence" value="ECO:0007669"/>
    <property type="project" value="TreeGrafter"/>
</dbReference>
<keyword evidence="5" id="KW-0833">Ubl conjugation pathway</keyword>
<protein>
    <recommendedName>
        <fullName evidence="2">RING-type E3 ubiquitin transferase</fullName>
        <ecNumber evidence="2">2.3.2.27</ecNumber>
    </recommendedName>
</protein>
<evidence type="ECO:0000313" key="8">
    <source>
        <dbReference type="EMBL" id="CAD8196098.1"/>
    </source>
</evidence>
<dbReference type="EMBL" id="CAJJDO010000111">
    <property type="protein sequence ID" value="CAD8196098.1"/>
    <property type="molecule type" value="Genomic_DNA"/>
</dbReference>
<dbReference type="GO" id="GO:0051087">
    <property type="term" value="F:protein-folding chaperone binding"/>
    <property type="evidence" value="ECO:0007669"/>
    <property type="project" value="TreeGrafter"/>
</dbReference>
<feature type="domain" description="U-box" evidence="7">
    <location>
        <begin position="255"/>
        <end position="328"/>
    </location>
</feature>
<comment type="catalytic activity">
    <reaction evidence="1">
        <text>S-ubiquitinyl-[E2 ubiquitin-conjugating enzyme]-L-cysteine + [acceptor protein]-L-lysine = [E2 ubiquitin-conjugating enzyme]-L-cysteine + N(6)-ubiquitinyl-[acceptor protein]-L-lysine.</text>
        <dbReference type="EC" id="2.3.2.27"/>
    </reaction>
</comment>
<keyword evidence="6" id="KW-0802">TPR repeat</keyword>
<evidence type="ECO:0000256" key="3">
    <source>
        <dbReference type="ARBA" id="ARBA00022679"/>
    </source>
</evidence>
<dbReference type="GO" id="GO:0005737">
    <property type="term" value="C:cytoplasm"/>
    <property type="evidence" value="ECO:0007669"/>
    <property type="project" value="TreeGrafter"/>
</dbReference>
<dbReference type="EC" id="2.3.2.27" evidence="2"/>
<dbReference type="SMART" id="SM00504">
    <property type="entry name" value="Ubox"/>
    <property type="match status" value="1"/>
</dbReference>
<keyword evidence="9" id="KW-1185">Reference proteome</keyword>
<evidence type="ECO:0000256" key="2">
    <source>
        <dbReference type="ARBA" id="ARBA00012483"/>
    </source>
</evidence>
<feature type="repeat" description="TPR" evidence="6">
    <location>
        <begin position="71"/>
        <end position="104"/>
    </location>
</feature>
<gene>
    <name evidence="8" type="ORF">PPENT_87.1.T1110119</name>
</gene>
<dbReference type="GO" id="GO:0043161">
    <property type="term" value="P:proteasome-mediated ubiquitin-dependent protein catabolic process"/>
    <property type="evidence" value="ECO:0007669"/>
    <property type="project" value="TreeGrafter"/>
</dbReference>
<dbReference type="Pfam" id="PF04564">
    <property type="entry name" value="U-box"/>
    <property type="match status" value="1"/>
</dbReference>
<evidence type="ECO:0000256" key="5">
    <source>
        <dbReference type="ARBA" id="ARBA00022786"/>
    </source>
</evidence>
<dbReference type="AlphaFoldDB" id="A0A8S1X198"/>
<accession>A0A8S1X198</accession>
<sequence length="342" mass="39901">MFPFVNNLFRSDFPMFLFDDHFIPGPGIRVGVPRPPYTNRQYRDQAPKKPPSLKLMQSVRKPLKDYTENQGQYWAILGDEAYEKGDFFQAITHYTKAIEISEGTESSFFRSRGLSFKMTGNLDPAYRDAIHAIELDDKNIKAHLLCGQVLAERGKKADTTQEIETAIIRLTKARTLCAGQKKEYYEDELSKYIYRAKKLLWYKNQEIHNKNKRLAIENYKTYLNQRQDLTPEQKQKELEGFINSIGNPDQKQEYDIPSYLICKITLELMENPVVNDAGQTYERDMLIEALNKNGPSDPTTRQPISKRFYPNLNVKQATQDFLLNNPWAFEFSKGEEYQNIEF</sequence>
<evidence type="ECO:0000256" key="6">
    <source>
        <dbReference type="PROSITE-ProRule" id="PRU00339"/>
    </source>
</evidence>
<dbReference type="GO" id="GO:0071218">
    <property type="term" value="P:cellular response to misfolded protein"/>
    <property type="evidence" value="ECO:0007669"/>
    <property type="project" value="TreeGrafter"/>
</dbReference>
<keyword evidence="4" id="KW-0677">Repeat</keyword>
<dbReference type="PROSITE" id="PS51698">
    <property type="entry name" value="U_BOX"/>
    <property type="match status" value="1"/>
</dbReference>
<reference evidence="8" key="1">
    <citation type="submission" date="2021-01" db="EMBL/GenBank/DDBJ databases">
        <authorList>
            <consortium name="Genoscope - CEA"/>
            <person name="William W."/>
        </authorList>
    </citation>
    <scope>NUCLEOTIDE SEQUENCE</scope>
</reference>
<dbReference type="InterPro" id="IPR019734">
    <property type="entry name" value="TPR_rpt"/>
</dbReference>
<proteinExistence type="predicted"/>
<comment type="caution">
    <text evidence="8">The sequence shown here is derived from an EMBL/GenBank/DDBJ whole genome shotgun (WGS) entry which is preliminary data.</text>
</comment>
<dbReference type="InterPro" id="IPR003613">
    <property type="entry name" value="Ubox_domain"/>
</dbReference>
<dbReference type="Proteomes" id="UP000689195">
    <property type="component" value="Unassembled WGS sequence"/>
</dbReference>
<dbReference type="SMART" id="SM00028">
    <property type="entry name" value="TPR"/>
    <property type="match status" value="2"/>
</dbReference>
<organism evidence="8 9">
    <name type="scientific">Paramecium pentaurelia</name>
    <dbReference type="NCBI Taxonomy" id="43138"/>
    <lineage>
        <taxon>Eukaryota</taxon>
        <taxon>Sar</taxon>
        <taxon>Alveolata</taxon>
        <taxon>Ciliophora</taxon>
        <taxon>Intramacronucleata</taxon>
        <taxon>Oligohymenophorea</taxon>
        <taxon>Peniculida</taxon>
        <taxon>Parameciidae</taxon>
        <taxon>Paramecium</taxon>
    </lineage>
</organism>
<dbReference type="GO" id="GO:0061630">
    <property type="term" value="F:ubiquitin protein ligase activity"/>
    <property type="evidence" value="ECO:0007669"/>
    <property type="project" value="UniProtKB-EC"/>
</dbReference>
<dbReference type="PANTHER" id="PTHR46803">
    <property type="entry name" value="E3 UBIQUITIN-PROTEIN LIGASE CHIP"/>
    <property type="match status" value="1"/>
</dbReference>
<dbReference type="GO" id="GO:0006515">
    <property type="term" value="P:protein quality control for misfolded or incompletely synthesized proteins"/>
    <property type="evidence" value="ECO:0007669"/>
    <property type="project" value="TreeGrafter"/>
</dbReference>
<evidence type="ECO:0000259" key="7">
    <source>
        <dbReference type="PROSITE" id="PS51698"/>
    </source>
</evidence>
<dbReference type="PANTHER" id="PTHR46803:SF2">
    <property type="entry name" value="E3 UBIQUITIN-PROTEIN LIGASE CHIP"/>
    <property type="match status" value="1"/>
</dbReference>
<evidence type="ECO:0000313" key="9">
    <source>
        <dbReference type="Proteomes" id="UP000689195"/>
    </source>
</evidence>
<dbReference type="PROSITE" id="PS50005">
    <property type="entry name" value="TPR"/>
    <property type="match status" value="1"/>
</dbReference>